<organism evidence="2 3">
    <name type="scientific">Selenomonas caprae</name>
    <dbReference type="NCBI Taxonomy" id="2606905"/>
    <lineage>
        <taxon>Bacteria</taxon>
        <taxon>Bacillati</taxon>
        <taxon>Bacillota</taxon>
        <taxon>Negativicutes</taxon>
        <taxon>Selenomonadales</taxon>
        <taxon>Selenomonadaceae</taxon>
        <taxon>Selenomonas</taxon>
    </lineage>
</organism>
<evidence type="ECO:0000313" key="3">
    <source>
        <dbReference type="Proteomes" id="UP000322783"/>
    </source>
</evidence>
<sequence length="146" mass="16658">MKQGRFDERLDEIIVRAAMRLQERMRLAYFRGNLTGYLERIGLAGEIDPERLKRGSLLELQDEAAIIMAAKIRQARSKGYLKEWMKTLNMQELLVRHPDSPRGSSAAVKSKKQPSCPLNMVKGKHASKTSSTTERKTSKPQFTLIQ</sequence>
<dbReference type="RefSeq" id="WP_149190031.1">
    <property type="nucleotide sequence ID" value="NZ_VTOZ01000049.1"/>
</dbReference>
<evidence type="ECO:0000313" key="2">
    <source>
        <dbReference type="EMBL" id="TYZ26612.1"/>
    </source>
</evidence>
<name>A0A5D6WGK6_9FIRM</name>
<evidence type="ECO:0000256" key="1">
    <source>
        <dbReference type="SAM" id="MobiDB-lite"/>
    </source>
</evidence>
<dbReference type="EMBL" id="VTOZ01000049">
    <property type="protein sequence ID" value="TYZ26612.1"/>
    <property type="molecule type" value="Genomic_DNA"/>
</dbReference>
<gene>
    <name evidence="2" type="ORF">FZ041_14110</name>
</gene>
<protein>
    <submittedName>
        <fullName evidence="2">Uncharacterized protein</fullName>
    </submittedName>
</protein>
<comment type="caution">
    <text evidence="2">The sequence shown here is derived from an EMBL/GenBank/DDBJ whole genome shotgun (WGS) entry which is preliminary data.</text>
</comment>
<dbReference type="Proteomes" id="UP000322783">
    <property type="component" value="Unassembled WGS sequence"/>
</dbReference>
<accession>A0A5D6WGK6</accession>
<feature type="region of interest" description="Disordered" evidence="1">
    <location>
        <begin position="97"/>
        <end position="146"/>
    </location>
</feature>
<keyword evidence="3" id="KW-1185">Reference proteome</keyword>
<reference evidence="2 3" key="1">
    <citation type="submission" date="2019-08" db="EMBL/GenBank/DDBJ databases">
        <title>Selenomonas sp. mPRGC5 and Selenomonas sp. mPRGC8 isolated from ruminal fluid of dairy goat (Capra hircus).</title>
        <authorList>
            <person name="Poothong S."/>
            <person name="Nuengjamnong C."/>
            <person name="Tanasupawat S."/>
        </authorList>
    </citation>
    <scope>NUCLEOTIDE SEQUENCE [LARGE SCALE GENOMIC DNA]</scope>
    <source>
        <strain evidence="3">mPRGC8</strain>
    </source>
</reference>
<dbReference type="AlphaFoldDB" id="A0A5D6WGK6"/>
<proteinExistence type="predicted"/>